<accession>A0A915HKY9</accession>
<evidence type="ECO:0000313" key="2">
    <source>
        <dbReference type="WBParaSite" id="nRc.2.0.1.t02007-RA"/>
    </source>
</evidence>
<keyword evidence="1" id="KW-1185">Reference proteome</keyword>
<protein>
    <submittedName>
        <fullName evidence="2">Uncharacterized protein</fullName>
    </submittedName>
</protein>
<name>A0A915HKY9_ROMCU</name>
<sequence length="251" mass="28468">MIGVQRYGYLERIMVCIKHGIRAKEDSILNISWKASLLWLRNFNYNCPEKDVATTELGADDMALPYNISTTSPMIEKCPCLARSERYSKSDLITVNVAIDTIHSTERHVKTNANFPPRNPVSCNFFSYTSLSWTLRWPLLLKSSELDFFLDNFFLNKPMTGEMRQKIFSSLSSTTPAQENNGNRILAYLLVALNGGEEQLFWLELPAQDGAILKCSSVYLRKYSHISGQDLEEQTQASTLMSLSKNEAATE</sequence>
<dbReference type="WBParaSite" id="nRc.2.0.1.t02007-RA">
    <property type="protein sequence ID" value="nRc.2.0.1.t02007-RA"/>
    <property type="gene ID" value="nRc.2.0.1.g02007"/>
</dbReference>
<dbReference type="Proteomes" id="UP000887565">
    <property type="component" value="Unplaced"/>
</dbReference>
<proteinExistence type="predicted"/>
<organism evidence="1 2">
    <name type="scientific">Romanomermis culicivorax</name>
    <name type="common">Nematode worm</name>
    <dbReference type="NCBI Taxonomy" id="13658"/>
    <lineage>
        <taxon>Eukaryota</taxon>
        <taxon>Metazoa</taxon>
        <taxon>Ecdysozoa</taxon>
        <taxon>Nematoda</taxon>
        <taxon>Enoplea</taxon>
        <taxon>Dorylaimia</taxon>
        <taxon>Mermithida</taxon>
        <taxon>Mermithoidea</taxon>
        <taxon>Mermithidae</taxon>
        <taxon>Romanomermis</taxon>
    </lineage>
</organism>
<evidence type="ECO:0000313" key="1">
    <source>
        <dbReference type="Proteomes" id="UP000887565"/>
    </source>
</evidence>
<reference evidence="2" key="1">
    <citation type="submission" date="2022-11" db="UniProtKB">
        <authorList>
            <consortium name="WormBaseParasite"/>
        </authorList>
    </citation>
    <scope>IDENTIFICATION</scope>
</reference>
<dbReference type="AlphaFoldDB" id="A0A915HKY9"/>